<gene>
    <name evidence="4" type="ORF">ACFFHF_22135</name>
</gene>
<dbReference type="RefSeq" id="WP_377059076.1">
    <property type="nucleotide sequence ID" value="NZ_JBHLUU010000125.1"/>
</dbReference>
<dbReference type="Gene3D" id="1.10.530.10">
    <property type="match status" value="1"/>
</dbReference>
<dbReference type="Gene3D" id="2.30.30.40">
    <property type="entry name" value="SH3 Domains"/>
    <property type="match status" value="1"/>
</dbReference>
<evidence type="ECO:0000256" key="1">
    <source>
        <dbReference type="SAM" id="SignalP"/>
    </source>
</evidence>
<evidence type="ECO:0000313" key="4">
    <source>
        <dbReference type="EMBL" id="MFC0477891.1"/>
    </source>
</evidence>
<feature type="chain" id="PRO_5045769451" evidence="1">
    <location>
        <begin position="29"/>
        <end position="573"/>
    </location>
</feature>
<comment type="caution">
    <text evidence="4">The sequence shown here is derived from an EMBL/GenBank/DDBJ whole genome shotgun (WGS) entry which is preliminary data.</text>
</comment>
<evidence type="ECO:0000313" key="5">
    <source>
        <dbReference type="Proteomes" id="UP001589738"/>
    </source>
</evidence>
<evidence type="ECO:0000259" key="2">
    <source>
        <dbReference type="Pfam" id="PF01464"/>
    </source>
</evidence>
<dbReference type="InterPro" id="IPR041378">
    <property type="entry name" value="S-layer_SbsC_C"/>
</dbReference>
<dbReference type="EMBL" id="JBHLUU010000125">
    <property type="protein sequence ID" value="MFC0477891.1"/>
    <property type="molecule type" value="Genomic_DNA"/>
</dbReference>
<evidence type="ECO:0000259" key="3">
    <source>
        <dbReference type="Pfam" id="PF18058"/>
    </source>
</evidence>
<dbReference type="Pfam" id="PF18058">
    <property type="entry name" value="SbsC_C"/>
    <property type="match status" value="1"/>
</dbReference>
<dbReference type="Pfam" id="PF01464">
    <property type="entry name" value="SLT"/>
    <property type="match status" value="1"/>
</dbReference>
<name>A0ABV6KX32_9BACI</name>
<keyword evidence="5" id="KW-1185">Reference proteome</keyword>
<dbReference type="InterPro" id="IPR023346">
    <property type="entry name" value="Lysozyme-like_dom_sf"/>
</dbReference>
<keyword evidence="1" id="KW-0732">Signal</keyword>
<reference evidence="4 5" key="1">
    <citation type="submission" date="2024-09" db="EMBL/GenBank/DDBJ databases">
        <authorList>
            <person name="Sun Q."/>
            <person name="Mori K."/>
        </authorList>
    </citation>
    <scope>NUCLEOTIDE SEQUENCE [LARGE SCALE GENOMIC DNA]</scope>
    <source>
        <strain evidence="4 5">CGMCC 1.9126</strain>
    </source>
</reference>
<feature type="domain" description="Transglycosylase SLT" evidence="2">
    <location>
        <begin position="324"/>
        <end position="432"/>
    </location>
</feature>
<dbReference type="Gene3D" id="1.20.58.780">
    <property type="match status" value="1"/>
</dbReference>
<sequence>MKKSLKVLTALSLLVPTTTVFVNHTAEAATQTQINAAVQKAKTASLALRYASSIEFKGDINVRPYTEYNAAKKAYAEAKKLVDASKSSSKQVQLAQLQEAKTWIDRGAAYIDAISAGLVIQKYKQQLDAKGKAGVLDSEAIELYHEMSRQIKKQAAHIFKIYGASTRDAVRTKYIRTAEQLRDELSYSITVRGKLDIIKNASSTNTQKIEAAKQILLFLESIPQANYYSQLSKEWKSVVIPESIQDAEYKNLLSLNEELVKLKAIIKPGVSSEEVPGLYQSVIGKIAKVSHAIGAKKLSEELTETMSLLEVSVGELKSRLTNEAIKAGIPPEIVKAIVLTENGRFQQFTSSGEVFKSPDNGYGLMQVTPLSDTDTRYDWDRVKYDLQYNIEKGIDILLEKWSYGESKRIPVINDGSKEVLENWYFAIMAYNGLSKANDPTQTALPYQVKVYENLKNGTQLSPDLINPEDLVLRYNVSTGQIIFADKLAYTTSKKTKSTQMYAIGDTITLTGSATFRNAPTTSGSVSTPISAGTKVIIQSEAIQDSNKANLFVWYKVKIGTTGKVGYIASVSLK</sequence>
<feature type="domain" description="SbsC C-terminal" evidence="3">
    <location>
        <begin position="59"/>
        <end position="179"/>
    </location>
</feature>
<dbReference type="SUPFAM" id="SSF53955">
    <property type="entry name" value="Lysozyme-like"/>
    <property type="match status" value="1"/>
</dbReference>
<accession>A0ABV6KX32</accession>
<dbReference type="Proteomes" id="UP001589738">
    <property type="component" value="Unassembled WGS sequence"/>
</dbReference>
<protein>
    <submittedName>
        <fullName evidence="4">Transglycosylase SLT domain-containing protein</fullName>
    </submittedName>
</protein>
<dbReference type="InterPro" id="IPR008258">
    <property type="entry name" value="Transglycosylase_SLT_dom_1"/>
</dbReference>
<proteinExistence type="predicted"/>
<feature type="signal peptide" evidence="1">
    <location>
        <begin position="1"/>
        <end position="28"/>
    </location>
</feature>
<organism evidence="4 5">
    <name type="scientific">Robertmurraya beringensis</name>
    <dbReference type="NCBI Taxonomy" id="641660"/>
    <lineage>
        <taxon>Bacteria</taxon>
        <taxon>Bacillati</taxon>
        <taxon>Bacillota</taxon>
        <taxon>Bacilli</taxon>
        <taxon>Bacillales</taxon>
        <taxon>Bacillaceae</taxon>
        <taxon>Robertmurraya</taxon>
    </lineage>
</organism>